<name>A0A654U564_MYCTX</name>
<dbReference type="Proteomes" id="UP000039021">
    <property type="component" value="Unassembled WGS sequence"/>
</dbReference>
<dbReference type="Proteomes" id="UP000046680">
    <property type="component" value="Unassembled WGS sequence"/>
</dbReference>
<feature type="region of interest" description="Disordered" evidence="1">
    <location>
        <begin position="24"/>
        <end position="57"/>
    </location>
</feature>
<evidence type="ECO:0000313" key="2">
    <source>
        <dbReference type="EMBL" id="CFS00162.1"/>
    </source>
</evidence>
<evidence type="ECO:0000256" key="1">
    <source>
        <dbReference type="SAM" id="MobiDB-lite"/>
    </source>
</evidence>
<evidence type="ECO:0000313" key="5">
    <source>
        <dbReference type="Proteomes" id="UP000046680"/>
    </source>
</evidence>
<protein>
    <submittedName>
        <fullName evidence="2">Uncharacterized protein</fullName>
    </submittedName>
</protein>
<organism evidence="2 5">
    <name type="scientific">Mycobacterium tuberculosis</name>
    <dbReference type="NCBI Taxonomy" id="1773"/>
    <lineage>
        <taxon>Bacteria</taxon>
        <taxon>Bacillati</taxon>
        <taxon>Actinomycetota</taxon>
        <taxon>Actinomycetes</taxon>
        <taxon>Mycobacteriales</taxon>
        <taxon>Mycobacteriaceae</taxon>
        <taxon>Mycobacterium</taxon>
        <taxon>Mycobacterium tuberculosis complex</taxon>
    </lineage>
</organism>
<evidence type="ECO:0000313" key="3">
    <source>
        <dbReference type="EMBL" id="COY40469.1"/>
    </source>
</evidence>
<dbReference type="EMBL" id="CGCX01001713">
    <property type="protein sequence ID" value="CFS00162.1"/>
    <property type="molecule type" value="Genomic_DNA"/>
</dbReference>
<gene>
    <name evidence="2" type="ORF">ERS007657_03502</name>
    <name evidence="3" type="ORF">ERS007739_02557</name>
</gene>
<evidence type="ECO:0000313" key="4">
    <source>
        <dbReference type="Proteomes" id="UP000039021"/>
    </source>
</evidence>
<reference evidence="4 5" key="2">
    <citation type="submission" date="2015-03" db="EMBL/GenBank/DDBJ databases">
        <authorList>
            <consortium name="Pathogen Informatics"/>
        </authorList>
    </citation>
    <scope>NUCLEOTIDE SEQUENCE [LARGE SCALE GENOMIC DNA]</scope>
    <source>
        <strain evidence="2 5">C09601061</strain>
        <strain evidence="4">N09902308</strain>
    </source>
</reference>
<reference evidence="3" key="1">
    <citation type="submission" date="2015-03" db="EMBL/GenBank/DDBJ databases">
        <authorList>
            <consortium name="Pathogen Informatics"/>
            <person name="Murphy D."/>
        </authorList>
    </citation>
    <scope>NUCLEOTIDE SEQUENCE</scope>
    <source>
        <strain evidence="3">N09902308</strain>
    </source>
</reference>
<dbReference type="AlphaFoldDB" id="A0A654U564"/>
<sequence length="57" mass="5921">MLSSTSNTGRSTATAQLVGITHSGWSLQPMPTGNAISTFTPADRNTSSSPTPESINR</sequence>
<accession>A0A654U564</accession>
<dbReference type="EMBL" id="CSBK01001187">
    <property type="protein sequence ID" value="COY40469.1"/>
    <property type="molecule type" value="Genomic_DNA"/>
</dbReference>
<proteinExistence type="predicted"/>